<feature type="region of interest" description="Disordered" evidence="1">
    <location>
        <begin position="42"/>
        <end position="63"/>
    </location>
</feature>
<dbReference type="Pfam" id="PF03407">
    <property type="entry name" value="Nucleotid_trans"/>
    <property type="match status" value="1"/>
</dbReference>
<feature type="transmembrane region" description="Helical" evidence="2">
    <location>
        <begin position="6"/>
        <end position="29"/>
    </location>
</feature>
<accession>A0A9D4VD53</accession>
<evidence type="ECO:0000256" key="2">
    <source>
        <dbReference type="SAM" id="Phobius"/>
    </source>
</evidence>
<evidence type="ECO:0000313" key="4">
    <source>
        <dbReference type="EMBL" id="KAI5083262.1"/>
    </source>
</evidence>
<evidence type="ECO:0000256" key="1">
    <source>
        <dbReference type="SAM" id="MobiDB-lite"/>
    </source>
</evidence>
<proteinExistence type="predicted"/>
<dbReference type="Proteomes" id="UP000886520">
    <property type="component" value="Chromosome 3"/>
</dbReference>
<evidence type="ECO:0000313" key="5">
    <source>
        <dbReference type="Proteomes" id="UP000886520"/>
    </source>
</evidence>
<sequence>MKPILITVQVGVVVSVFVFSYFLGAPVYWEIVSRVNSYSSSAVPSSKGNYKHNHTDNYAQKPKDSYKEGFSSADFDTFLQKPIWERPPPHSTMPPPEVFALTKQMVASRAKKKVIVVTFANHAFLDFVLTWVKHLTDLNVFNLLVGAMDTKILEALFWEGVPVFDMGSNVNTIDVGWGTPTFHKMGREKVILVDHVLSMGFEILMCDTDMVWMKNPLPYFARFPRADVLVSSDQVASSVDDDQLEVWEQDFYAAHGAYNIGIFLWRPSNIAKQFAKEWKEQLLADDNIWDQNGFNDLMRKRRGPSVEGENGIFYSYNGSLKLGVLPVSIFCSGHTYFVQALYKKLGLKPYAVHTTFQFGGTPGKRHRLREAKLFYDKPDYYNVSGGILSYRSSIPQDLLTSGPNSIENHFNLVNYQIRQIRDALAIASILNRTLVMPEMWCRLDRLWFGHPGVLPGTRTDQPFLCPLDHVFEVNRMLEILDVHAFGPTIHFREYSFLNNPRLPQEMKQSRIKVKLCKKGSEGCGEEIEGKLRLPRNSTDLEIFTTLSNYKDVKILEFSSMNASFHGFEDKEREAKFRARVKRYTGIWCCAENLQRGHIYYDIYWDEKPDWKPVPPATQQDDHPPF</sequence>
<dbReference type="OrthoDB" id="540503at2759"/>
<gene>
    <name evidence="4" type="ORF">GOP47_0003005</name>
</gene>
<evidence type="ECO:0000259" key="3">
    <source>
        <dbReference type="Pfam" id="PF03407"/>
    </source>
</evidence>
<keyword evidence="5" id="KW-1185">Reference proteome</keyword>
<organism evidence="4 5">
    <name type="scientific">Adiantum capillus-veneris</name>
    <name type="common">Maidenhair fern</name>
    <dbReference type="NCBI Taxonomy" id="13818"/>
    <lineage>
        <taxon>Eukaryota</taxon>
        <taxon>Viridiplantae</taxon>
        <taxon>Streptophyta</taxon>
        <taxon>Embryophyta</taxon>
        <taxon>Tracheophyta</taxon>
        <taxon>Polypodiopsida</taxon>
        <taxon>Polypodiidae</taxon>
        <taxon>Polypodiales</taxon>
        <taxon>Pteridineae</taxon>
        <taxon>Pteridaceae</taxon>
        <taxon>Vittarioideae</taxon>
        <taxon>Adiantum</taxon>
    </lineage>
</organism>
<keyword evidence="2" id="KW-0812">Transmembrane</keyword>
<dbReference type="InterPro" id="IPR053250">
    <property type="entry name" value="Glycosyltransferase_77"/>
</dbReference>
<dbReference type="EMBL" id="JABFUD020000002">
    <property type="protein sequence ID" value="KAI5083262.1"/>
    <property type="molecule type" value="Genomic_DNA"/>
</dbReference>
<dbReference type="PANTHER" id="PTHR46936">
    <property type="entry name" value="ARABINOSYLTRANSFERASE XEG113"/>
    <property type="match status" value="1"/>
</dbReference>
<dbReference type="PANTHER" id="PTHR46936:SF1">
    <property type="entry name" value="ARABINOSYLTRANSFERASE XEG113"/>
    <property type="match status" value="1"/>
</dbReference>
<dbReference type="GO" id="GO:0052636">
    <property type="term" value="F:arabinosyltransferase activity"/>
    <property type="evidence" value="ECO:0007669"/>
    <property type="project" value="TreeGrafter"/>
</dbReference>
<protein>
    <recommendedName>
        <fullName evidence="3">Nucleotide-diphospho-sugar transferase domain-containing protein</fullName>
    </recommendedName>
</protein>
<dbReference type="InterPro" id="IPR005069">
    <property type="entry name" value="Nucl-diP-sugar_transferase"/>
</dbReference>
<dbReference type="GO" id="GO:0005794">
    <property type="term" value="C:Golgi apparatus"/>
    <property type="evidence" value="ECO:0007669"/>
    <property type="project" value="TreeGrafter"/>
</dbReference>
<dbReference type="AlphaFoldDB" id="A0A9D4VD53"/>
<feature type="domain" description="Nucleotide-diphospho-sugar transferase" evidence="3">
    <location>
        <begin position="142"/>
        <end position="368"/>
    </location>
</feature>
<name>A0A9D4VD53_ADICA</name>
<dbReference type="GO" id="GO:0052325">
    <property type="term" value="P:cell wall pectin biosynthetic process"/>
    <property type="evidence" value="ECO:0007669"/>
    <property type="project" value="TreeGrafter"/>
</dbReference>
<reference evidence="4" key="1">
    <citation type="submission" date="2021-01" db="EMBL/GenBank/DDBJ databases">
        <title>Adiantum capillus-veneris genome.</title>
        <authorList>
            <person name="Fang Y."/>
            <person name="Liao Q."/>
        </authorList>
    </citation>
    <scope>NUCLEOTIDE SEQUENCE</scope>
    <source>
        <strain evidence="4">H3</strain>
        <tissue evidence="4">Leaf</tissue>
    </source>
</reference>
<keyword evidence="2" id="KW-0472">Membrane</keyword>
<keyword evidence="2" id="KW-1133">Transmembrane helix</keyword>
<comment type="caution">
    <text evidence="4">The sequence shown here is derived from an EMBL/GenBank/DDBJ whole genome shotgun (WGS) entry which is preliminary data.</text>
</comment>